<dbReference type="InterPro" id="IPR016147">
    <property type="entry name" value="Pili_assmbl_chaperone_N"/>
</dbReference>
<keyword evidence="3" id="KW-1029">Fimbrium biogenesis</keyword>
<keyword evidence="4" id="KW-0732">Signal</keyword>
<feature type="domain" description="Pili assembly chaperone C-terminal" evidence="9">
    <location>
        <begin position="195"/>
        <end position="251"/>
    </location>
</feature>
<accession>A0A455VYG6</accession>
<evidence type="ECO:0000256" key="2">
    <source>
        <dbReference type="ARBA" id="ARBA00007399"/>
    </source>
</evidence>
<evidence type="ECO:0000256" key="4">
    <source>
        <dbReference type="ARBA" id="ARBA00022729"/>
    </source>
</evidence>
<dbReference type="GO" id="GO:0071555">
    <property type="term" value="P:cell wall organization"/>
    <property type="evidence" value="ECO:0007669"/>
    <property type="project" value="InterPro"/>
</dbReference>
<dbReference type="InterPro" id="IPR013783">
    <property type="entry name" value="Ig-like_fold"/>
</dbReference>
<dbReference type="Gene3D" id="2.60.40.10">
    <property type="entry name" value="Immunoglobulins"/>
    <property type="match status" value="2"/>
</dbReference>
<keyword evidence="5" id="KW-0574">Periplasm</keyword>
<evidence type="ECO:0000259" key="9">
    <source>
        <dbReference type="Pfam" id="PF02753"/>
    </source>
</evidence>
<evidence type="ECO:0000256" key="5">
    <source>
        <dbReference type="ARBA" id="ARBA00022764"/>
    </source>
</evidence>
<dbReference type="SUPFAM" id="SSF49584">
    <property type="entry name" value="Periplasmic chaperone C-domain"/>
    <property type="match status" value="1"/>
</dbReference>
<organism evidence="10">
    <name type="scientific">Enterobacter asburiae</name>
    <dbReference type="NCBI Taxonomy" id="61645"/>
    <lineage>
        <taxon>Bacteria</taxon>
        <taxon>Pseudomonadati</taxon>
        <taxon>Pseudomonadota</taxon>
        <taxon>Gammaproteobacteria</taxon>
        <taxon>Enterobacterales</taxon>
        <taxon>Enterobacteriaceae</taxon>
        <taxon>Enterobacter</taxon>
        <taxon>Enterobacter cloacae complex</taxon>
    </lineage>
</organism>
<dbReference type="AlphaFoldDB" id="A0A455VYG6"/>
<dbReference type="PROSITE" id="PS00635">
    <property type="entry name" value="PILI_CHAPERONE"/>
    <property type="match status" value="1"/>
</dbReference>
<evidence type="ECO:0000256" key="3">
    <source>
        <dbReference type="ARBA" id="ARBA00022558"/>
    </source>
</evidence>
<dbReference type="InterPro" id="IPR018046">
    <property type="entry name" value="Pili_assmbl_chaperone_CS"/>
</dbReference>
<protein>
    <submittedName>
        <fullName evidence="10">Fimbrial chaperone protein</fullName>
    </submittedName>
</protein>
<proteinExistence type="inferred from homology"/>
<dbReference type="FunFam" id="2.60.40.10:FF:000458">
    <property type="entry name" value="Molecular chaperone FimC"/>
    <property type="match status" value="1"/>
</dbReference>
<dbReference type="InterPro" id="IPR050643">
    <property type="entry name" value="Periplasmic_pilus_chap"/>
</dbReference>
<dbReference type="PANTHER" id="PTHR30251">
    <property type="entry name" value="PILUS ASSEMBLY CHAPERONE"/>
    <property type="match status" value="1"/>
</dbReference>
<feature type="domain" description="Pili assembly chaperone N-terminal" evidence="8">
    <location>
        <begin position="54"/>
        <end position="172"/>
    </location>
</feature>
<dbReference type="GO" id="GO:0030288">
    <property type="term" value="C:outer membrane-bounded periplasmic space"/>
    <property type="evidence" value="ECO:0007669"/>
    <property type="project" value="InterPro"/>
</dbReference>
<evidence type="ECO:0000256" key="7">
    <source>
        <dbReference type="RuleBase" id="RU003918"/>
    </source>
</evidence>
<dbReference type="InterPro" id="IPR001829">
    <property type="entry name" value="Pili_assmbl_chaperone_bac"/>
</dbReference>
<dbReference type="Pfam" id="PF00345">
    <property type="entry name" value="PapD_N"/>
    <property type="match status" value="1"/>
</dbReference>
<evidence type="ECO:0000313" key="10">
    <source>
        <dbReference type="EMBL" id="BBI96068.1"/>
    </source>
</evidence>
<dbReference type="PANTHER" id="PTHR30251:SF11">
    <property type="entry name" value="CHAPERONE PROTEIN FIMC-RELATED"/>
    <property type="match status" value="1"/>
</dbReference>
<sequence>MTFKESCSDNSPNPDSDYYHSPSTSFIKGFTMRKSLQVLLCIPVIASTFCHAAGVQIGRTRIIYDAAKKEVALPLQNNDKELPWLIQSWTDTGDGKTHGPFIVTPPLFRLDPQKEQSLRITWNGTALAGDKESLFYMNVRTVPATATDEGDKNVLRLIYKTRLKLFWRPVGLSGTPSESCKNLRFARHGQQLTVINAGAFYSVFDSLALGVHKVEKADMVAPKSRVDIPLPANAQGTSVTWRCITDYGNASEKYTAILAQD</sequence>
<dbReference type="PRINTS" id="PR00969">
    <property type="entry name" value="CHAPERONPILI"/>
</dbReference>
<dbReference type="InterPro" id="IPR016148">
    <property type="entry name" value="Pili_assmbl_chaperone_C"/>
</dbReference>
<dbReference type="InterPro" id="IPR008962">
    <property type="entry name" value="PapD-like_sf"/>
</dbReference>
<evidence type="ECO:0000256" key="1">
    <source>
        <dbReference type="ARBA" id="ARBA00004418"/>
    </source>
</evidence>
<reference evidence="10" key="1">
    <citation type="submission" date="2019-03" db="EMBL/GenBank/DDBJ databases">
        <title>Complete genome sequences of Enterobacter asburiae str. MRY18-106 isolated from a patient in Japan.</title>
        <authorList>
            <person name="Sekizuka T."/>
            <person name="Matsui M."/>
            <person name="Takara T."/>
            <person name="Uechi A."/>
            <person name="Harakuni M."/>
            <person name="Kimura T."/>
            <person name="Suzuki S."/>
            <person name="Kuroda M."/>
        </authorList>
    </citation>
    <scope>NUCLEOTIDE SEQUENCE</scope>
    <source>
        <strain evidence="10">MRY18-106</strain>
    </source>
</reference>
<dbReference type="SUPFAM" id="SSF49354">
    <property type="entry name" value="PapD-like"/>
    <property type="match status" value="1"/>
</dbReference>
<evidence type="ECO:0000256" key="6">
    <source>
        <dbReference type="ARBA" id="ARBA00023186"/>
    </source>
</evidence>
<dbReference type="InterPro" id="IPR036316">
    <property type="entry name" value="Pili_assmbl_chap_C_dom_sf"/>
</dbReference>
<comment type="subcellular location">
    <subcellularLocation>
        <location evidence="1 7">Periplasm</location>
    </subcellularLocation>
</comment>
<dbReference type="Pfam" id="PF02753">
    <property type="entry name" value="PapD_C"/>
    <property type="match status" value="1"/>
</dbReference>
<dbReference type="EMBL" id="AP019533">
    <property type="protein sequence ID" value="BBI96068.1"/>
    <property type="molecule type" value="Genomic_DNA"/>
</dbReference>
<evidence type="ECO:0000259" key="8">
    <source>
        <dbReference type="Pfam" id="PF00345"/>
    </source>
</evidence>
<keyword evidence="6 7" id="KW-0143">Chaperone</keyword>
<name>A0A455VYG6_ENTAS</name>
<comment type="similarity">
    <text evidence="2 7">Belongs to the periplasmic pilus chaperone family.</text>
</comment>
<gene>
    <name evidence="10" type="ORF">MRY18106EAS_26000</name>
</gene>